<proteinExistence type="predicted"/>
<gene>
    <name evidence="1" type="ORF">MKQ68_18460</name>
</gene>
<accession>A0ABY6IXG7</accession>
<evidence type="ECO:0000313" key="1">
    <source>
        <dbReference type="EMBL" id="UYQ92073.1"/>
    </source>
</evidence>
<keyword evidence="2" id="KW-1185">Reference proteome</keyword>
<dbReference type="RefSeq" id="WP_264280403.1">
    <property type="nucleotide sequence ID" value="NZ_CP107006.1"/>
</dbReference>
<name>A0ABY6IXG7_9BACT</name>
<dbReference type="EMBL" id="CP107006">
    <property type="protein sequence ID" value="UYQ92073.1"/>
    <property type="molecule type" value="Genomic_DNA"/>
</dbReference>
<organism evidence="1 2">
    <name type="scientific">Chitinophaga horti</name>
    <dbReference type="NCBI Taxonomy" id="2920382"/>
    <lineage>
        <taxon>Bacteria</taxon>
        <taxon>Pseudomonadati</taxon>
        <taxon>Bacteroidota</taxon>
        <taxon>Chitinophagia</taxon>
        <taxon>Chitinophagales</taxon>
        <taxon>Chitinophagaceae</taxon>
        <taxon>Chitinophaga</taxon>
    </lineage>
</organism>
<evidence type="ECO:0000313" key="2">
    <source>
        <dbReference type="Proteomes" id="UP001162741"/>
    </source>
</evidence>
<protein>
    <recommendedName>
        <fullName evidence="3">AraC family transcriptional regulator</fullName>
    </recommendedName>
</protein>
<sequence length="223" mass="25122">MKLCCNPSFSQSFDKMPVPAWLQHMLCSWMHTACFRFSGGFVVQQSCCREQYSVRLTRFVITRSCTVFTELPKAVLALHCNTIGNWATQLPGLSPTDLDTHHQGFLYAPQDTLRLDLQPGTYESIHFDMDPILIDELMGTHWEILPLIEAYLHQRKTGMLLPAVPMDAAVYRLLTNMRNSHAEGEDLDALLINTIASLLFRYKCALSESNTPAAGNAVAPVFR</sequence>
<dbReference type="Proteomes" id="UP001162741">
    <property type="component" value="Chromosome"/>
</dbReference>
<evidence type="ECO:0008006" key="3">
    <source>
        <dbReference type="Google" id="ProtNLM"/>
    </source>
</evidence>
<reference evidence="1" key="1">
    <citation type="submission" date="2022-10" db="EMBL/GenBank/DDBJ databases">
        <title>Chitinophaga sp. nov., isolated from soil.</title>
        <authorList>
            <person name="Jeon C.O."/>
        </authorList>
    </citation>
    <scope>NUCLEOTIDE SEQUENCE</scope>
    <source>
        <strain evidence="1">R8</strain>
    </source>
</reference>